<evidence type="ECO:0000256" key="1">
    <source>
        <dbReference type="SAM" id="MobiDB-lite"/>
    </source>
</evidence>
<comment type="caution">
    <text evidence="2">The sequence shown here is derived from an EMBL/GenBank/DDBJ whole genome shotgun (WGS) entry which is preliminary data.</text>
</comment>
<name>A0A512SXK7_9MICO</name>
<feature type="compositionally biased region" description="Low complexity" evidence="1">
    <location>
        <begin position="24"/>
        <end position="35"/>
    </location>
</feature>
<dbReference type="AlphaFoldDB" id="A0A512SXK7"/>
<feature type="region of interest" description="Disordered" evidence="1">
    <location>
        <begin position="1"/>
        <end position="69"/>
    </location>
</feature>
<evidence type="ECO:0000313" key="2">
    <source>
        <dbReference type="EMBL" id="GEQ12681.1"/>
    </source>
</evidence>
<evidence type="ECO:0000313" key="3">
    <source>
        <dbReference type="Proteomes" id="UP000321793"/>
    </source>
</evidence>
<protein>
    <submittedName>
        <fullName evidence="2">Uncharacterized protein</fullName>
    </submittedName>
</protein>
<reference evidence="2 3" key="1">
    <citation type="submission" date="2019-07" db="EMBL/GenBank/DDBJ databases">
        <title>Whole genome shotgun sequence of Knoellia locipacati NBRC 109775.</title>
        <authorList>
            <person name="Hosoyama A."/>
            <person name="Uohara A."/>
            <person name="Ohji S."/>
            <person name="Ichikawa N."/>
        </authorList>
    </citation>
    <scope>NUCLEOTIDE SEQUENCE [LARGE SCALE GENOMIC DNA]</scope>
    <source>
        <strain evidence="2 3">NBRC 109775</strain>
    </source>
</reference>
<keyword evidence="3" id="KW-1185">Reference proteome</keyword>
<dbReference type="EMBL" id="BKBA01000003">
    <property type="protein sequence ID" value="GEQ12681.1"/>
    <property type="molecule type" value="Genomic_DNA"/>
</dbReference>
<dbReference type="Proteomes" id="UP000321793">
    <property type="component" value="Unassembled WGS sequence"/>
</dbReference>
<proteinExistence type="predicted"/>
<organism evidence="2 3">
    <name type="scientific">Knoellia locipacati</name>
    <dbReference type="NCBI Taxonomy" id="882824"/>
    <lineage>
        <taxon>Bacteria</taxon>
        <taxon>Bacillati</taxon>
        <taxon>Actinomycetota</taxon>
        <taxon>Actinomycetes</taxon>
        <taxon>Micrococcales</taxon>
        <taxon>Intrasporangiaceae</taxon>
        <taxon>Knoellia</taxon>
    </lineage>
</organism>
<accession>A0A512SXK7</accession>
<sequence length="69" mass="7729">MRQGTTKDATSHPSQNSILSQNYTTVTPVPPFTQVHHARVSTDAQTRHSRPDRNRTNAARDWALGMTID</sequence>
<feature type="compositionally biased region" description="Basic and acidic residues" evidence="1">
    <location>
        <begin position="45"/>
        <end position="55"/>
    </location>
</feature>
<feature type="compositionally biased region" description="Polar residues" evidence="1">
    <location>
        <begin position="1"/>
        <end position="23"/>
    </location>
</feature>
<gene>
    <name evidence="2" type="ORF">KLO01_07280</name>
</gene>